<reference evidence="2" key="1">
    <citation type="journal article" date="2017" name="Genome Biol.">
        <title>Comparative genomics reveals high biological diversity and specific adaptations in the industrially and medically important fungal genus Aspergillus.</title>
        <authorList>
            <person name="de Vries R.P."/>
            <person name="Riley R."/>
            <person name="Wiebenga A."/>
            <person name="Aguilar-Osorio G."/>
            <person name="Amillis S."/>
            <person name="Uchima C.A."/>
            <person name="Anderluh G."/>
            <person name="Asadollahi M."/>
            <person name="Askin M."/>
            <person name="Barry K."/>
            <person name="Battaglia E."/>
            <person name="Bayram O."/>
            <person name="Benocci T."/>
            <person name="Braus-Stromeyer S.A."/>
            <person name="Caldana C."/>
            <person name="Canovas D."/>
            <person name="Cerqueira G.C."/>
            <person name="Chen F."/>
            <person name="Chen W."/>
            <person name="Choi C."/>
            <person name="Clum A."/>
            <person name="Dos Santos R.A."/>
            <person name="Damasio A.R."/>
            <person name="Diallinas G."/>
            <person name="Emri T."/>
            <person name="Fekete E."/>
            <person name="Flipphi M."/>
            <person name="Freyberg S."/>
            <person name="Gallo A."/>
            <person name="Gournas C."/>
            <person name="Habgood R."/>
            <person name="Hainaut M."/>
            <person name="Harispe M.L."/>
            <person name="Henrissat B."/>
            <person name="Hilden K.S."/>
            <person name="Hope R."/>
            <person name="Hossain A."/>
            <person name="Karabika E."/>
            <person name="Karaffa L."/>
            <person name="Karanyi Z."/>
            <person name="Krasevec N."/>
            <person name="Kuo A."/>
            <person name="Kusch H."/>
            <person name="LaButti K."/>
            <person name="Lagendijk E.L."/>
            <person name="Lapidus A."/>
            <person name="Levasseur A."/>
            <person name="Lindquist E."/>
            <person name="Lipzen A."/>
            <person name="Logrieco A.F."/>
            <person name="MacCabe A."/>
            <person name="Maekelae M.R."/>
            <person name="Malavazi I."/>
            <person name="Melin P."/>
            <person name="Meyer V."/>
            <person name="Mielnichuk N."/>
            <person name="Miskei M."/>
            <person name="Molnar A.P."/>
            <person name="Mule G."/>
            <person name="Ngan C.Y."/>
            <person name="Orejas M."/>
            <person name="Orosz E."/>
            <person name="Ouedraogo J.P."/>
            <person name="Overkamp K.M."/>
            <person name="Park H.-S."/>
            <person name="Perrone G."/>
            <person name="Piumi F."/>
            <person name="Punt P.J."/>
            <person name="Ram A.F."/>
            <person name="Ramon A."/>
            <person name="Rauscher S."/>
            <person name="Record E."/>
            <person name="Riano-Pachon D.M."/>
            <person name="Robert V."/>
            <person name="Roehrig J."/>
            <person name="Ruller R."/>
            <person name="Salamov A."/>
            <person name="Salih N.S."/>
            <person name="Samson R.A."/>
            <person name="Sandor E."/>
            <person name="Sanguinetti M."/>
            <person name="Schuetze T."/>
            <person name="Sepcic K."/>
            <person name="Shelest E."/>
            <person name="Sherlock G."/>
            <person name="Sophianopoulou V."/>
            <person name="Squina F.M."/>
            <person name="Sun H."/>
            <person name="Susca A."/>
            <person name="Todd R.B."/>
            <person name="Tsang A."/>
            <person name="Unkles S.E."/>
            <person name="van de Wiele N."/>
            <person name="van Rossen-Uffink D."/>
            <person name="Oliveira J.V."/>
            <person name="Vesth T.C."/>
            <person name="Visser J."/>
            <person name="Yu J.-H."/>
            <person name="Zhou M."/>
            <person name="Andersen M.R."/>
            <person name="Archer D.B."/>
            <person name="Baker S.E."/>
            <person name="Benoit I."/>
            <person name="Brakhage A.A."/>
            <person name="Braus G.H."/>
            <person name="Fischer R."/>
            <person name="Frisvad J.C."/>
            <person name="Goldman G.H."/>
            <person name="Houbraken J."/>
            <person name="Oakley B."/>
            <person name="Pocsi I."/>
            <person name="Scazzocchio C."/>
            <person name="Seiboth B."/>
            <person name="vanKuyk P.A."/>
            <person name="Wortman J."/>
            <person name="Dyer P.S."/>
            <person name="Grigoriev I.V."/>
        </authorList>
    </citation>
    <scope>NUCLEOTIDE SEQUENCE [LARGE SCALE GENOMIC DNA]</scope>
    <source>
        <strain evidence="2">CBS 106.47</strain>
    </source>
</reference>
<gene>
    <name evidence="1" type="ORF">ASPFODRAFT_459029</name>
</gene>
<protein>
    <submittedName>
        <fullName evidence="1">Uncharacterized protein</fullName>
    </submittedName>
</protein>
<proteinExistence type="predicted"/>
<organism evidence="1 2">
    <name type="scientific">Aspergillus luchuensis (strain CBS 106.47)</name>
    <dbReference type="NCBI Taxonomy" id="1137211"/>
    <lineage>
        <taxon>Eukaryota</taxon>
        <taxon>Fungi</taxon>
        <taxon>Dikarya</taxon>
        <taxon>Ascomycota</taxon>
        <taxon>Pezizomycotina</taxon>
        <taxon>Eurotiomycetes</taxon>
        <taxon>Eurotiomycetidae</taxon>
        <taxon>Eurotiales</taxon>
        <taxon>Aspergillaceae</taxon>
        <taxon>Aspergillus</taxon>
        <taxon>Aspergillus subgen. Circumdati</taxon>
    </lineage>
</organism>
<evidence type="ECO:0000313" key="1">
    <source>
        <dbReference type="EMBL" id="OJZ80474.1"/>
    </source>
</evidence>
<dbReference type="AlphaFoldDB" id="A0A1M3T133"/>
<sequence>MDSLISFLKHAKWSESAENLYFCDDPDLEPVLTNAATALPTYLRGYGFQAWKVLGRTKIKATNGYIIPIDIITSKPRLLSGPLQTDLVPGCPVPFETEPLITPALYLVLALPPTST</sequence>
<dbReference type="VEuPathDB" id="FungiDB:ASPFODRAFT_459029"/>
<accession>A0A1M3T133</accession>
<dbReference type="Proteomes" id="UP000184063">
    <property type="component" value="Unassembled WGS sequence"/>
</dbReference>
<name>A0A1M3T133_ASPLC</name>
<dbReference type="OrthoDB" id="4386290at2759"/>
<evidence type="ECO:0000313" key="2">
    <source>
        <dbReference type="Proteomes" id="UP000184063"/>
    </source>
</evidence>
<dbReference type="EMBL" id="KV878255">
    <property type="protein sequence ID" value="OJZ80474.1"/>
    <property type="molecule type" value="Genomic_DNA"/>
</dbReference>